<feature type="domain" description="Glycosyl transferase family 28 C-terminal" evidence="3">
    <location>
        <begin position="185"/>
        <end position="317"/>
    </location>
</feature>
<dbReference type="Gene3D" id="3.40.50.2000">
    <property type="entry name" value="Glycogen Phosphorylase B"/>
    <property type="match status" value="1"/>
</dbReference>
<protein>
    <submittedName>
        <fullName evidence="4">UDP-N-acetylglucosamine transferase</fullName>
        <ecNumber evidence="4">2.4.1.227</ecNumber>
    </submittedName>
</protein>
<dbReference type="Pfam" id="PF04101">
    <property type="entry name" value="Glyco_tran_28_C"/>
    <property type="match status" value="1"/>
</dbReference>
<feature type="binding site" evidence="2">
    <location>
        <position position="253"/>
    </location>
    <ligand>
        <name>substrate</name>
    </ligand>
</feature>
<dbReference type="NCBIfam" id="TIGR03590">
    <property type="entry name" value="PseG"/>
    <property type="match status" value="1"/>
</dbReference>
<dbReference type="AlphaFoldDB" id="A0A1V4IV38"/>
<keyword evidence="5" id="KW-1185">Reference proteome</keyword>
<dbReference type="OrthoDB" id="9805604at2"/>
<feature type="binding site" evidence="2">
    <location>
        <position position="158"/>
    </location>
    <ligand>
        <name>substrate</name>
    </ligand>
</feature>
<proteinExistence type="predicted"/>
<dbReference type="EC" id="2.4.1.227" evidence="4"/>
<name>A0A1V4IV38_9CLOT</name>
<evidence type="ECO:0000256" key="1">
    <source>
        <dbReference type="PIRSR" id="PIRSR620023-1"/>
    </source>
</evidence>
<evidence type="ECO:0000313" key="5">
    <source>
        <dbReference type="Proteomes" id="UP000190080"/>
    </source>
</evidence>
<dbReference type="RefSeq" id="WP_079422783.1">
    <property type="nucleotide sequence ID" value="NZ_MZGV01000010.1"/>
</dbReference>
<dbReference type="Proteomes" id="UP000190080">
    <property type="component" value="Unassembled WGS sequence"/>
</dbReference>
<evidence type="ECO:0000313" key="4">
    <source>
        <dbReference type="EMBL" id="OPJ63287.1"/>
    </source>
</evidence>
<dbReference type="Gene3D" id="3.40.50.11190">
    <property type="match status" value="1"/>
</dbReference>
<keyword evidence="4" id="KW-0328">Glycosyltransferase</keyword>
<dbReference type="STRING" id="1450648.CLORY_13700"/>
<dbReference type="PANTHER" id="PTHR21015:SF22">
    <property type="entry name" value="GLYCOSYLTRANSFERASE"/>
    <property type="match status" value="1"/>
</dbReference>
<dbReference type="EMBL" id="MZGV01000010">
    <property type="protein sequence ID" value="OPJ63287.1"/>
    <property type="molecule type" value="Genomic_DNA"/>
</dbReference>
<sequence>MIIAIRADGGKTIGMGHIMRTLTLAKELRVKGNDVFYICKAEDELINKASKEESLFYVGIEKIEMEGFAVKFIRQNRIEDICDVNADLLITDSYAVDTQYFDLTKTHFKITAYIDDENKLDYFNVDFIINQNAGAEAFNYNVNKNTKLLLGSPFVMLRDEFRNADEKKINTKVKDIMFTIGGSDFNHITEALIPAFNHMNYNFHIVVGAAFENTETLKDIAAKNIKLYFNANMSEVMKKCDIAISACGTTLYELSSLGVPAIGIVIADNQVRLADKLNELGVIVSVGDYDKLNIAELEKTIMSLDKDISKRKRMSKRGNELVDGRGVERIAASFMKSEKFSKI</sequence>
<dbReference type="GO" id="GO:0016758">
    <property type="term" value="F:hexosyltransferase activity"/>
    <property type="evidence" value="ECO:0007669"/>
    <property type="project" value="InterPro"/>
</dbReference>
<comment type="caution">
    <text evidence="4">The sequence shown here is derived from an EMBL/GenBank/DDBJ whole genome shotgun (WGS) entry which is preliminary data.</text>
</comment>
<accession>A0A1V4IV38</accession>
<evidence type="ECO:0000259" key="3">
    <source>
        <dbReference type="Pfam" id="PF04101"/>
    </source>
</evidence>
<keyword evidence="4" id="KW-0808">Transferase</keyword>
<dbReference type="InterPro" id="IPR020023">
    <property type="entry name" value="PseG"/>
</dbReference>
<dbReference type="SUPFAM" id="SSF53756">
    <property type="entry name" value="UDP-Glycosyltransferase/glycogen phosphorylase"/>
    <property type="match status" value="1"/>
</dbReference>
<evidence type="ECO:0000256" key="2">
    <source>
        <dbReference type="PIRSR" id="PIRSR620023-2"/>
    </source>
</evidence>
<organism evidence="4 5">
    <name type="scientific">Clostridium oryzae</name>
    <dbReference type="NCBI Taxonomy" id="1450648"/>
    <lineage>
        <taxon>Bacteria</taxon>
        <taxon>Bacillati</taxon>
        <taxon>Bacillota</taxon>
        <taxon>Clostridia</taxon>
        <taxon>Eubacteriales</taxon>
        <taxon>Clostridiaceae</taxon>
        <taxon>Clostridium</taxon>
    </lineage>
</organism>
<dbReference type="PANTHER" id="PTHR21015">
    <property type="entry name" value="UDP-N-ACETYLGLUCOSAMINE--N-ACETYLMURAMYL-(PENTAPEPTIDE) PYROPHOSPHORYL-UNDECAPRENOL N-ACETYLGLUCOSAMINE TRANSFERASE 1"/>
    <property type="match status" value="1"/>
</dbReference>
<dbReference type="InterPro" id="IPR007235">
    <property type="entry name" value="Glyco_trans_28_C"/>
</dbReference>
<reference evidence="4 5" key="1">
    <citation type="submission" date="2017-03" db="EMBL/GenBank/DDBJ databases">
        <title>Genome sequence of Clostridium oryzae DSM 28571.</title>
        <authorList>
            <person name="Poehlein A."/>
            <person name="Daniel R."/>
        </authorList>
    </citation>
    <scope>NUCLEOTIDE SEQUENCE [LARGE SCALE GENOMIC DNA]</scope>
    <source>
        <strain evidence="4 5">DSM 28571</strain>
    </source>
</reference>
<feature type="active site" description="Proton acceptor" evidence="1">
    <location>
        <position position="17"/>
    </location>
</feature>
<gene>
    <name evidence="4" type="primary">murG_1</name>
    <name evidence="4" type="ORF">CLORY_13700</name>
</gene>